<accession>A0A830HDJ1</accession>
<dbReference type="InterPro" id="IPR050079">
    <property type="entry name" value="DEAD_box_RNA_helicase"/>
</dbReference>
<dbReference type="PANTHER" id="PTHR47959:SF1">
    <property type="entry name" value="ATP-DEPENDENT RNA HELICASE DBPA"/>
    <property type="match status" value="1"/>
</dbReference>
<evidence type="ECO:0000256" key="5">
    <source>
        <dbReference type="PROSITE-ProRule" id="PRU00552"/>
    </source>
</evidence>
<dbReference type="Proteomes" id="UP000660262">
    <property type="component" value="Unassembled WGS sequence"/>
</dbReference>
<dbReference type="CDD" id="cd18787">
    <property type="entry name" value="SF2_C_DEAD"/>
    <property type="match status" value="1"/>
</dbReference>
<dbReference type="GO" id="GO:0005524">
    <property type="term" value="F:ATP binding"/>
    <property type="evidence" value="ECO:0007669"/>
    <property type="project" value="UniProtKB-KW"/>
</dbReference>
<evidence type="ECO:0000256" key="4">
    <source>
        <dbReference type="ARBA" id="ARBA00022840"/>
    </source>
</evidence>
<evidence type="ECO:0000313" key="11">
    <source>
        <dbReference type="EMBL" id="GHP03137.1"/>
    </source>
</evidence>
<dbReference type="SMART" id="SM00490">
    <property type="entry name" value="HELICc"/>
    <property type="match status" value="1"/>
</dbReference>
<dbReference type="PANTHER" id="PTHR47959">
    <property type="entry name" value="ATP-DEPENDENT RNA HELICASE RHLE-RELATED"/>
    <property type="match status" value="1"/>
</dbReference>
<name>A0A830HDJ1_9CHLO</name>
<evidence type="ECO:0000256" key="6">
    <source>
        <dbReference type="RuleBase" id="RU000492"/>
    </source>
</evidence>
<dbReference type="EMBL" id="BNJQ01000004">
    <property type="protein sequence ID" value="GHP03137.1"/>
    <property type="molecule type" value="Genomic_DNA"/>
</dbReference>
<dbReference type="InterPro" id="IPR014014">
    <property type="entry name" value="RNA_helicase_DEAD_Q_motif"/>
</dbReference>
<dbReference type="PROSITE" id="PS51192">
    <property type="entry name" value="HELICASE_ATP_BIND_1"/>
    <property type="match status" value="1"/>
</dbReference>
<feature type="domain" description="Helicase ATP-binding" evidence="8">
    <location>
        <begin position="55"/>
        <end position="248"/>
    </location>
</feature>
<keyword evidence="12" id="KW-1185">Reference proteome</keyword>
<dbReference type="GO" id="GO:0000387">
    <property type="term" value="P:spliceosomal snRNP assembly"/>
    <property type="evidence" value="ECO:0007669"/>
    <property type="project" value="InterPro"/>
</dbReference>
<evidence type="ECO:0000256" key="1">
    <source>
        <dbReference type="ARBA" id="ARBA00022741"/>
    </source>
</evidence>
<dbReference type="PROSITE" id="PS51195">
    <property type="entry name" value="Q_MOTIF"/>
    <property type="match status" value="1"/>
</dbReference>
<evidence type="ECO:0008006" key="13">
    <source>
        <dbReference type="Google" id="ProtNLM"/>
    </source>
</evidence>
<organism evidence="11 12">
    <name type="scientific">Pycnococcus provasolii</name>
    <dbReference type="NCBI Taxonomy" id="41880"/>
    <lineage>
        <taxon>Eukaryota</taxon>
        <taxon>Viridiplantae</taxon>
        <taxon>Chlorophyta</taxon>
        <taxon>Pseudoscourfieldiophyceae</taxon>
        <taxon>Pseudoscourfieldiales</taxon>
        <taxon>Pycnococcaceae</taxon>
        <taxon>Pycnococcus</taxon>
    </lineage>
</organism>
<feature type="domain" description="DEAD-box RNA helicase Q" evidence="10">
    <location>
        <begin position="24"/>
        <end position="52"/>
    </location>
</feature>
<keyword evidence="2 6" id="KW-0378">Hydrolase</keyword>
<dbReference type="GO" id="GO:0003676">
    <property type="term" value="F:nucleic acid binding"/>
    <property type="evidence" value="ECO:0007669"/>
    <property type="project" value="InterPro"/>
</dbReference>
<evidence type="ECO:0000256" key="3">
    <source>
        <dbReference type="ARBA" id="ARBA00022806"/>
    </source>
</evidence>
<feature type="short sequence motif" description="Q motif" evidence="5">
    <location>
        <begin position="24"/>
        <end position="52"/>
    </location>
</feature>
<dbReference type="SUPFAM" id="SSF52540">
    <property type="entry name" value="P-loop containing nucleoside triphosphate hydrolases"/>
    <property type="match status" value="1"/>
</dbReference>
<dbReference type="GO" id="GO:0005829">
    <property type="term" value="C:cytosol"/>
    <property type="evidence" value="ECO:0007669"/>
    <property type="project" value="TreeGrafter"/>
</dbReference>
<dbReference type="Pfam" id="PF04938">
    <property type="entry name" value="SIP1"/>
    <property type="match status" value="1"/>
</dbReference>
<comment type="caution">
    <text evidence="11">The sequence shown here is derived from an EMBL/GenBank/DDBJ whole genome shotgun (WGS) entry which is preliminary data.</text>
</comment>
<reference evidence="11" key="1">
    <citation type="submission" date="2020-10" db="EMBL/GenBank/DDBJ databases">
        <title>Unveiling of a novel bifunctional photoreceptor, Dualchrome1, isolated from a cosmopolitan green alga.</title>
        <authorList>
            <person name="Suzuki S."/>
            <person name="Kawachi M."/>
        </authorList>
    </citation>
    <scope>NUCLEOTIDE SEQUENCE</scope>
    <source>
        <strain evidence="11">NIES 2893</strain>
    </source>
</reference>
<gene>
    <name evidence="11" type="ORF">PPROV_000189200</name>
</gene>
<feature type="domain" description="Helicase C-terminal" evidence="9">
    <location>
        <begin position="307"/>
        <end position="468"/>
    </location>
</feature>
<keyword evidence="3 6" id="KW-0347">Helicase</keyword>
<dbReference type="InterPro" id="IPR000629">
    <property type="entry name" value="RNA-helicase_DEAD-box_CS"/>
</dbReference>
<sequence length="740" mass="78038">MSGGGGGGGDDGDDVDLEGLNTGVGIAELPLPPTVAEAMAHAGFATATPVQRHAIPPAVRGSDCVVRAKAGTGKTAVIAAVVATKCLRKRRAGRRDADDGVITAAQRATATECHALLLSPTRELAMQTAQVVSEVLMHGNLLATDLRAFVGGRPVADDLAWLAMRSSSPAAVGTPGRLRQLVVDDNAISLSNAALVVFDEADRLLLGGGSENAFTDDIRALLRVVPPAGARQTLAFSATFPQPLLDSLDATTTATAAGGMPLLMHKPQHILLDGGGGASLRRVRQLYVLRTDSDDSAEDGTEWMHANLVDVLTRTPFHQAVIFASNADDAAAATEHLSTHGFPASLLTAQMSQARRTAAMDAARAFEVRCLVCTDVGARGIDLPRVTLVVHLGLPGGVDTAGTPRAASTSASSTYAHRIGRAGRFGARGASVTLLRGGSAELDVLRELLAMSLRGAVQEMDASAMLEAFPSKGALSADAVTSARHRASSEMEARRRLEEAPGEATERHAEALKAADLEGLMSLEEWASAVAHAVENDGVDVVAAKMGLTFEHDDDEEEEEEEEIRMMMRTAEHARHVNPAWVDEFVASFEELRVSLEACASAGAASSQTTVLAPPTSVNDHQGWRNFAAKNEPTTEILAAVREHEAPVLLSCLTEELAVAGDAIDERRAAWVYGVMARLVWPLDAGAASSLRAILRHAARARREHAHDAAVHARAHVLMAAAGVYFKQAGVDENEFRLLY</sequence>
<feature type="compositionally biased region" description="Basic and acidic residues" evidence="7">
    <location>
        <begin position="487"/>
        <end position="506"/>
    </location>
</feature>
<proteinExistence type="inferred from homology"/>
<dbReference type="InterPro" id="IPR035426">
    <property type="entry name" value="Gemin2/Brr1"/>
</dbReference>
<evidence type="ECO:0000256" key="7">
    <source>
        <dbReference type="SAM" id="MobiDB-lite"/>
    </source>
</evidence>
<evidence type="ECO:0000259" key="9">
    <source>
        <dbReference type="PROSITE" id="PS51194"/>
    </source>
</evidence>
<dbReference type="SMART" id="SM00487">
    <property type="entry name" value="DEXDc"/>
    <property type="match status" value="1"/>
</dbReference>
<dbReference type="PROSITE" id="PS51194">
    <property type="entry name" value="HELICASE_CTER"/>
    <property type="match status" value="1"/>
</dbReference>
<keyword evidence="1 6" id="KW-0547">Nucleotide-binding</keyword>
<feature type="region of interest" description="Disordered" evidence="7">
    <location>
        <begin position="485"/>
        <end position="506"/>
    </location>
</feature>
<dbReference type="Pfam" id="PF00270">
    <property type="entry name" value="DEAD"/>
    <property type="match status" value="1"/>
</dbReference>
<evidence type="ECO:0000259" key="8">
    <source>
        <dbReference type="PROSITE" id="PS51192"/>
    </source>
</evidence>
<evidence type="ECO:0000259" key="10">
    <source>
        <dbReference type="PROSITE" id="PS51195"/>
    </source>
</evidence>
<keyword evidence="4 6" id="KW-0067">ATP-binding</keyword>
<dbReference type="Gene3D" id="1.20.58.1070">
    <property type="match status" value="1"/>
</dbReference>
<dbReference type="Pfam" id="PF00271">
    <property type="entry name" value="Helicase_C"/>
    <property type="match status" value="1"/>
</dbReference>
<dbReference type="InterPro" id="IPR014001">
    <property type="entry name" value="Helicase_ATP-bd"/>
</dbReference>
<dbReference type="InterPro" id="IPR011545">
    <property type="entry name" value="DEAD/DEAH_box_helicase_dom"/>
</dbReference>
<dbReference type="PROSITE" id="PS00039">
    <property type="entry name" value="DEAD_ATP_HELICASE"/>
    <property type="match status" value="1"/>
</dbReference>
<evidence type="ECO:0000313" key="12">
    <source>
        <dbReference type="Proteomes" id="UP000660262"/>
    </source>
</evidence>
<dbReference type="InterPro" id="IPR027417">
    <property type="entry name" value="P-loop_NTPase"/>
</dbReference>
<evidence type="ECO:0000256" key="2">
    <source>
        <dbReference type="ARBA" id="ARBA00022801"/>
    </source>
</evidence>
<dbReference type="GO" id="GO:0003724">
    <property type="term" value="F:RNA helicase activity"/>
    <property type="evidence" value="ECO:0007669"/>
    <property type="project" value="InterPro"/>
</dbReference>
<protein>
    <recommendedName>
        <fullName evidence="13">RNA helicase</fullName>
    </recommendedName>
</protein>
<dbReference type="Gene3D" id="3.40.50.300">
    <property type="entry name" value="P-loop containing nucleotide triphosphate hydrolases"/>
    <property type="match status" value="2"/>
</dbReference>
<dbReference type="InterPro" id="IPR001650">
    <property type="entry name" value="Helicase_C-like"/>
</dbReference>
<dbReference type="GO" id="GO:0016787">
    <property type="term" value="F:hydrolase activity"/>
    <property type="evidence" value="ECO:0007669"/>
    <property type="project" value="UniProtKB-KW"/>
</dbReference>
<dbReference type="AlphaFoldDB" id="A0A830HDJ1"/>
<comment type="similarity">
    <text evidence="6">Belongs to the DEAD box helicase family.</text>
</comment>